<evidence type="ECO:0000256" key="1">
    <source>
        <dbReference type="ARBA" id="ARBA00004651"/>
    </source>
</evidence>
<sequence length="305" mass="32650">MTTTPAEPVTPAGPTVPGEPAAVAEPRRRRRAAAGWVLLPAVAVLLVFFFYPLATIVWSSFTEPTVGLANYTALFTDGVSVTVLLRTLRTALIVALVALVVAYPYAYAMTRVSRRTRAVLTVLVLLPFWTSVMARNFAWYLLEQRDGLIDRFFSLFGIDGVVLLGSVTGVTVAMVQVMLPFMVLPLYSNLSSIDLRLMDAATSLGASRPKAFARVYLPLSLPGVVSGFSLVFIVTLGFFVTPALLGTPQQSLVSQVIETRVGDLLDFPGAGAMGSVLLAVTLVVLFAVSRIAKPTAALNQAVDRA</sequence>
<dbReference type="RefSeq" id="WP_184691753.1">
    <property type="nucleotide sequence ID" value="NZ_JACHJN010000005.1"/>
</dbReference>
<evidence type="ECO:0000313" key="12">
    <source>
        <dbReference type="Proteomes" id="UP000547510"/>
    </source>
</evidence>
<evidence type="ECO:0000256" key="6">
    <source>
        <dbReference type="ARBA" id="ARBA00022989"/>
    </source>
</evidence>
<evidence type="ECO:0000313" key="11">
    <source>
        <dbReference type="EMBL" id="MBB5956987.1"/>
    </source>
</evidence>
<comment type="caution">
    <text evidence="11">The sequence shown here is derived from an EMBL/GenBank/DDBJ whole genome shotgun (WGS) entry which is preliminary data.</text>
</comment>
<feature type="transmembrane region" description="Helical" evidence="8">
    <location>
        <begin position="118"/>
        <end position="142"/>
    </location>
</feature>
<dbReference type="InterPro" id="IPR035906">
    <property type="entry name" value="MetI-like_sf"/>
</dbReference>
<evidence type="ECO:0000256" key="7">
    <source>
        <dbReference type="ARBA" id="ARBA00023136"/>
    </source>
</evidence>
<keyword evidence="4" id="KW-1003">Cell membrane</keyword>
<reference evidence="11 12" key="1">
    <citation type="submission" date="2020-08" db="EMBL/GenBank/DDBJ databases">
        <title>Genomic Encyclopedia of Type Strains, Phase III (KMG-III): the genomes of soil and plant-associated and newly described type strains.</title>
        <authorList>
            <person name="Whitman W."/>
        </authorList>
    </citation>
    <scope>NUCLEOTIDE SEQUENCE [LARGE SCALE GENOMIC DNA]</scope>
    <source>
        <strain evidence="11 12">CECT 8640</strain>
    </source>
</reference>
<keyword evidence="6 8" id="KW-1133">Transmembrane helix</keyword>
<organism evidence="11 12">
    <name type="scientific">Saccharothrix tamanrassetensis</name>
    <dbReference type="NCBI Taxonomy" id="1051531"/>
    <lineage>
        <taxon>Bacteria</taxon>
        <taxon>Bacillati</taxon>
        <taxon>Actinomycetota</taxon>
        <taxon>Actinomycetes</taxon>
        <taxon>Pseudonocardiales</taxon>
        <taxon>Pseudonocardiaceae</taxon>
        <taxon>Saccharothrix</taxon>
    </lineage>
</organism>
<keyword evidence="12" id="KW-1185">Reference proteome</keyword>
<evidence type="ECO:0000256" key="9">
    <source>
        <dbReference type="SAM" id="MobiDB-lite"/>
    </source>
</evidence>
<keyword evidence="5 8" id="KW-0812">Transmembrane</keyword>
<comment type="subcellular location">
    <subcellularLocation>
        <location evidence="1 8">Cell membrane</location>
        <topology evidence="1 8">Multi-pass membrane protein</topology>
    </subcellularLocation>
</comment>
<dbReference type="GO" id="GO:0055085">
    <property type="term" value="P:transmembrane transport"/>
    <property type="evidence" value="ECO:0007669"/>
    <property type="project" value="InterPro"/>
</dbReference>
<feature type="domain" description="ABC transmembrane type-1" evidence="10">
    <location>
        <begin position="84"/>
        <end position="288"/>
    </location>
</feature>
<keyword evidence="3 8" id="KW-0813">Transport</keyword>
<accession>A0A841CLL5</accession>
<evidence type="ECO:0000256" key="2">
    <source>
        <dbReference type="ARBA" id="ARBA00007069"/>
    </source>
</evidence>
<proteinExistence type="inferred from homology"/>
<keyword evidence="7 8" id="KW-0472">Membrane</keyword>
<feature type="transmembrane region" description="Helical" evidence="8">
    <location>
        <begin position="265"/>
        <end position="288"/>
    </location>
</feature>
<name>A0A841CLL5_9PSEU</name>
<dbReference type="Pfam" id="PF00528">
    <property type="entry name" value="BPD_transp_1"/>
    <property type="match status" value="1"/>
</dbReference>
<protein>
    <submittedName>
        <fullName evidence="11">Putative spermidine/putrescine transport system permease protein</fullName>
    </submittedName>
</protein>
<dbReference type="SUPFAM" id="SSF161098">
    <property type="entry name" value="MetI-like"/>
    <property type="match status" value="1"/>
</dbReference>
<evidence type="ECO:0000256" key="4">
    <source>
        <dbReference type="ARBA" id="ARBA00022475"/>
    </source>
</evidence>
<comment type="similarity">
    <text evidence="2">Belongs to the binding-protein-dependent transport system permease family. CysTW subfamily.</text>
</comment>
<feature type="transmembrane region" description="Helical" evidence="8">
    <location>
        <begin position="81"/>
        <end position="106"/>
    </location>
</feature>
<feature type="transmembrane region" description="Helical" evidence="8">
    <location>
        <begin position="215"/>
        <end position="245"/>
    </location>
</feature>
<dbReference type="Gene3D" id="1.10.3720.10">
    <property type="entry name" value="MetI-like"/>
    <property type="match status" value="1"/>
</dbReference>
<feature type="transmembrane region" description="Helical" evidence="8">
    <location>
        <begin position="162"/>
        <end position="187"/>
    </location>
</feature>
<dbReference type="PROSITE" id="PS50928">
    <property type="entry name" value="ABC_TM1"/>
    <property type="match status" value="1"/>
</dbReference>
<dbReference type="PANTHER" id="PTHR42929">
    <property type="entry name" value="INNER MEMBRANE ABC TRANSPORTER PERMEASE PROTEIN YDCU-RELATED-RELATED"/>
    <property type="match status" value="1"/>
</dbReference>
<dbReference type="AlphaFoldDB" id="A0A841CLL5"/>
<dbReference type="Proteomes" id="UP000547510">
    <property type="component" value="Unassembled WGS sequence"/>
</dbReference>
<dbReference type="CDD" id="cd06261">
    <property type="entry name" value="TM_PBP2"/>
    <property type="match status" value="1"/>
</dbReference>
<evidence type="ECO:0000256" key="8">
    <source>
        <dbReference type="RuleBase" id="RU363032"/>
    </source>
</evidence>
<dbReference type="EMBL" id="JACHJN010000005">
    <property type="protein sequence ID" value="MBB5956987.1"/>
    <property type="molecule type" value="Genomic_DNA"/>
</dbReference>
<dbReference type="PANTHER" id="PTHR42929:SF5">
    <property type="entry name" value="ABC TRANSPORTER PERMEASE PROTEIN"/>
    <property type="match status" value="1"/>
</dbReference>
<feature type="region of interest" description="Disordered" evidence="9">
    <location>
        <begin position="1"/>
        <end position="24"/>
    </location>
</feature>
<feature type="transmembrane region" description="Helical" evidence="8">
    <location>
        <begin position="36"/>
        <end position="61"/>
    </location>
</feature>
<dbReference type="InterPro" id="IPR000515">
    <property type="entry name" value="MetI-like"/>
</dbReference>
<gene>
    <name evidence="11" type="ORF">FHS29_003580</name>
</gene>
<dbReference type="GO" id="GO:0005886">
    <property type="term" value="C:plasma membrane"/>
    <property type="evidence" value="ECO:0007669"/>
    <property type="project" value="UniProtKB-SubCell"/>
</dbReference>
<evidence type="ECO:0000259" key="10">
    <source>
        <dbReference type="PROSITE" id="PS50928"/>
    </source>
</evidence>
<evidence type="ECO:0000256" key="5">
    <source>
        <dbReference type="ARBA" id="ARBA00022692"/>
    </source>
</evidence>
<evidence type="ECO:0000256" key="3">
    <source>
        <dbReference type="ARBA" id="ARBA00022448"/>
    </source>
</evidence>